<dbReference type="PANTHER" id="PTHR43381">
    <property type="entry name" value="TRANSLATION INITIATION FACTOR IF-2-RELATED"/>
    <property type="match status" value="1"/>
</dbReference>
<protein>
    <recommendedName>
        <fullName evidence="2 8">Translation initiation factor IF-2</fullName>
    </recommendedName>
</protein>
<dbReference type="SUPFAM" id="SSF52540">
    <property type="entry name" value="P-loop containing nucleoside triphosphate hydrolases"/>
    <property type="match status" value="1"/>
</dbReference>
<dbReference type="InterPro" id="IPR023115">
    <property type="entry name" value="TIF_IF2_dom3"/>
</dbReference>
<comment type="subcellular location">
    <subcellularLocation>
        <location evidence="8">Cytoplasm</location>
    </subcellularLocation>
</comment>
<dbReference type="FunFam" id="3.40.50.10050:FF:000001">
    <property type="entry name" value="Translation initiation factor IF-2"/>
    <property type="match status" value="1"/>
</dbReference>
<dbReference type="FunFam" id="2.40.30.10:FF:000008">
    <property type="entry name" value="Translation initiation factor IF-2"/>
    <property type="match status" value="1"/>
</dbReference>
<dbReference type="Gene3D" id="3.40.50.10050">
    <property type="entry name" value="Translation initiation factor IF- 2, domain 3"/>
    <property type="match status" value="1"/>
</dbReference>
<dbReference type="PATRIC" id="fig|98804.3.peg.240"/>
<dbReference type="InterPro" id="IPR027417">
    <property type="entry name" value="P-loop_NTPase"/>
</dbReference>
<name>A0A160SXJ6_BUCTT</name>
<feature type="domain" description="Tr-type G" evidence="11">
    <location>
        <begin position="188"/>
        <end position="357"/>
    </location>
</feature>
<evidence type="ECO:0000256" key="2">
    <source>
        <dbReference type="ARBA" id="ARBA00020675"/>
    </source>
</evidence>
<dbReference type="Pfam" id="PF11987">
    <property type="entry name" value="IF-2"/>
    <property type="match status" value="1"/>
</dbReference>
<evidence type="ECO:0000313" key="12">
    <source>
        <dbReference type="EMBL" id="CUR53225.1"/>
    </source>
</evidence>
<dbReference type="Gene3D" id="3.40.50.300">
    <property type="entry name" value="P-loop containing nucleotide triphosphate hydrolases"/>
    <property type="match status" value="1"/>
</dbReference>
<dbReference type="InterPro" id="IPR005225">
    <property type="entry name" value="Small_GTP-bd"/>
</dbReference>
<dbReference type="NCBIfam" id="TIGR00231">
    <property type="entry name" value="small_GTP"/>
    <property type="match status" value="1"/>
</dbReference>
<proteinExistence type="inferred from homology"/>
<dbReference type="SUPFAM" id="SSF50447">
    <property type="entry name" value="Translation proteins"/>
    <property type="match status" value="2"/>
</dbReference>
<dbReference type="Pfam" id="PF04760">
    <property type="entry name" value="IF2_N"/>
    <property type="match status" value="1"/>
</dbReference>
<accession>A0A160SXJ6</accession>
<dbReference type="GO" id="GO:0003743">
    <property type="term" value="F:translation initiation factor activity"/>
    <property type="evidence" value="ECO:0007669"/>
    <property type="project" value="UniProtKB-UniRule"/>
</dbReference>
<organism evidence="12 13">
    <name type="scientific">Buchnera aphidicola subsp. Tuberolachnus salignus</name>
    <dbReference type="NCBI Taxonomy" id="98804"/>
    <lineage>
        <taxon>Bacteria</taxon>
        <taxon>Pseudomonadati</taxon>
        <taxon>Pseudomonadota</taxon>
        <taxon>Gammaproteobacteria</taxon>
        <taxon>Enterobacterales</taxon>
        <taxon>Erwiniaceae</taxon>
        <taxon>Buchnera</taxon>
    </lineage>
</organism>
<dbReference type="GO" id="GO:0005525">
    <property type="term" value="F:GTP binding"/>
    <property type="evidence" value="ECO:0007669"/>
    <property type="project" value="UniProtKB-KW"/>
</dbReference>
<dbReference type="STRING" id="98804.BTSPAZIEG_0253"/>
<dbReference type="GO" id="GO:0003924">
    <property type="term" value="F:GTPase activity"/>
    <property type="evidence" value="ECO:0007669"/>
    <property type="project" value="UniProtKB-UniRule"/>
</dbReference>
<dbReference type="InterPro" id="IPR044145">
    <property type="entry name" value="IF2_II"/>
</dbReference>
<evidence type="ECO:0000313" key="13">
    <source>
        <dbReference type="Proteomes" id="UP000243633"/>
    </source>
</evidence>
<dbReference type="InterPro" id="IPR000795">
    <property type="entry name" value="T_Tr_GTP-bd_dom"/>
</dbReference>
<feature type="binding site" evidence="8">
    <location>
        <begin position="243"/>
        <end position="247"/>
    </location>
    <ligand>
        <name>GTP</name>
        <dbReference type="ChEBI" id="CHEBI:37565"/>
    </ligand>
</feature>
<dbReference type="AlphaFoldDB" id="A0A160SXJ6"/>
<evidence type="ECO:0000256" key="10">
    <source>
        <dbReference type="SAM" id="MobiDB-lite"/>
    </source>
</evidence>
<feature type="binding site" evidence="8">
    <location>
        <begin position="197"/>
        <end position="204"/>
    </location>
    <ligand>
        <name>GTP</name>
        <dbReference type="ChEBI" id="CHEBI:37565"/>
    </ligand>
</feature>
<evidence type="ECO:0000256" key="3">
    <source>
        <dbReference type="ARBA" id="ARBA00022540"/>
    </source>
</evidence>
<keyword evidence="13" id="KW-1185">Reference proteome</keyword>
<evidence type="ECO:0000256" key="5">
    <source>
        <dbReference type="ARBA" id="ARBA00022917"/>
    </source>
</evidence>
<evidence type="ECO:0000256" key="7">
    <source>
        <dbReference type="ARBA" id="ARBA00025162"/>
    </source>
</evidence>
<keyword evidence="3 8" id="KW-0396">Initiation factor</keyword>
<keyword evidence="4 8" id="KW-0547">Nucleotide-binding</keyword>
<dbReference type="InterPro" id="IPR000178">
    <property type="entry name" value="TF_IF2_bacterial-like"/>
</dbReference>
<keyword evidence="5 8" id="KW-0648">Protein biosynthesis</keyword>
<dbReference type="CDD" id="cd03692">
    <property type="entry name" value="mtIF2_IVc"/>
    <property type="match status" value="1"/>
</dbReference>
<evidence type="ECO:0000256" key="8">
    <source>
        <dbReference type="HAMAP-Rule" id="MF_00100"/>
    </source>
</evidence>
<dbReference type="OrthoDB" id="9811804at2"/>
<dbReference type="PROSITE" id="PS51722">
    <property type="entry name" value="G_TR_2"/>
    <property type="match status" value="1"/>
</dbReference>
<evidence type="ECO:0000259" key="11">
    <source>
        <dbReference type="PROSITE" id="PS51722"/>
    </source>
</evidence>
<dbReference type="SUPFAM" id="SSF52156">
    <property type="entry name" value="Initiation factor IF2/eIF5b, domain 3"/>
    <property type="match status" value="1"/>
</dbReference>
<dbReference type="EMBL" id="LN890285">
    <property type="protein sequence ID" value="CUR53225.1"/>
    <property type="molecule type" value="Genomic_DNA"/>
</dbReference>
<comment type="similarity">
    <text evidence="1 8 9">Belongs to the TRAFAC class translation factor GTPase superfamily. Classic translation factor GTPase family. IF-2 subfamily.</text>
</comment>
<dbReference type="InterPro" id="IPR053905">
    <property type="entry name" value="EF-G-like_DII"/>
</dbReference>
<dbReference type="GO" id="GO:0005829">
    <property type="term" value="C:cytosol"/>
    <property type="evidence" value="ECO:0007669"/>
    <property type="project" value="TreeGrafter"/>
</dbReference>
<dbReference type="Pfam" id="PF00009">
    <property type="entry name" value="GTP_EFTU"/>
    <property type="match status" value="1"/>
</dbReference>
<keyword evidence="6 8" id="KW-0342">GTP-binding</keyword>
<evidence type="ECO:0000256" key="4">
    <source>
        <dbReference type="ARBA" id="ARBA00022741"/>
    </source>
</evidence>
<dbReference type="NCBIfam" id="TIGR00487">
    <property type="entry name" value="IF-2"/>
    <property type="match status" value="1"/>
</dbReference>
<dbReference type="Pfam" id="PF22042">
    <property type="entry name" value="EF-G_D2"/>
    <property type="match status" value="1"/>
</dbReference>
<dbReference type="InterPro" id="IPR006847">
    <property type="entry name" value="IF2_N"/>
</dbReference>
<dbReference type="InterPro" id="IPR015760">
    <property type="entry name" value="TIF_IF2"/>
</dbReference>
<feature type="binding site" evidence="8">
    <location>
        <begin position="297"/>
        <end position="300"/>
    </location>
    <ligand>
        <name>GTP</name>
        <dbReference type="ChEBI" id="CHEBI:37565"/>
    </ligand>
</feature>
<sequence length="683" mass="77348">MSNSIKNIKEKKKKKSKNKKDFLKNKTIITKISHVKEKNNDIKRRNSIKNLKNLKFRKYHKKNDKKYLVKEDLKLFYARKNSKKNILLNSSLRQKFKKPKKNIYKTIHIGFLITISELANRMSVKKNKVVEIITQLELNNISNDILDQETAQLISEEMGYKVILHLDNKTEFLLLKNRNINHIQKILPRAPIVTIMGHVDHGKTSLLDKICSTKVVNQEFGGITQHIGAYSVFTKNGKIIFIDTPGHSAFTAMRARGAQITDIIILVIAVDDGVMPQTIEAIKHAFLAKVPIIVAINKIDKSENNINHIKKDLLKYEIISEDFGGETMFIPVSAKTGKGLKNLLQAILLQAEMLELKSDYEGMATGVVIESFLDKGYGPTVSIIILEGCLKKGDVCICGMEYGKIRVIHNENRQEITKASPSMPVLIYGLSGLPRTGEKLIVVKNEKKAREVSIYRKFKLREKEFLSKKQKNIENLFQNLKKDTNKILNIVLKADTYGSLEAILDSISNLTHTAFEVNILSSGIGAITETDVSLSINTRSILIGFNVRADLTAKRIIEIEKLDLRYYSIIYNLLDDIKLCLKGLSTPIKKQEIIGLAEVRSIFKSPKFGLIAGCIVINGLIKKTNPIRILRNNVVIYEGVLESLRRFKEDVLEVRTNIECGIGIKNYHSIQIGDQIEVFKILS</sequence>
<dbReference type="Proteomes" id="UP000243633">
    <property type="component" value="Chromosome 1"/>
</dbReference>
<evidence type="ECO:0000256" key="1">
    <source>
        <dbReference type="ARBA" id="ARBA00007733"/>
    </source>
</evidence>
<feature type="region of interest" description="Disordered" evidence="10">
    <location>
        <begin position="1"/>
        <end position="21"/>
    </location>
</feature>
<dbReference type="PANTHER" id="PTHR43381:SF5">
    <property type="entry name" value="TR-TYPE G DOMAIN-CONTAINING PROTEIN"/>
    <property type="match status" value="1"/>
</dbReference>
<dbReference type="Gene3D" id="2.40.30.10">
    <property type="entry name" value="Translation factors"/>
    <property type="match status" value="2"/>
</dbReference>
<reference evidence="13" key="1">
    <citation type="submission" date="2015-10" db="EMBL/GenBank/DDBJ databases">
        <authorList>
            <person name="Manzano-Marin A."/>
            <person name="Manzano-Marin A."/>
        </authorList>
    </citation>
    <scope>NUCLEOTIDE SEQUENCE [LARGE SCALE GENOMIC DNA]</scope>
    <source>
        <strain evidence="13">BTs</strain>
    </source>
</reference>
<evidence type="ECO:0000256" key="6">
    <source>
        <dbReference type="ARBA" id="ARBA00023134"/>
    </source>
</evidence>
<dbReference type="InterPro" id="IPR036925">
    <property type="entry name" value="TIF_IF2_dom3_sf"/>
</dbReference>
<feature type="compositionally biased region" description="Basic residues" evidence="10">
    <location>
        <begin position="9"/>
        <end position="18"/>
    </location>
</feature>
<gene>
    <name evidence="8 12" type="primary">infB</name>
    <name evidence="12" type="ORF">BTSPAZIEG_0253</name>
</gene>
<dbReference type="HAMAP" id="MF_00100_B">
    <property type="entry name" value="IF_2_B"/>
    <property type="match status" value="1"/>
</dbReference>
<evidence type="ECO:0000256" key="9">
    <source>
        <dbReference type="RuleBase" id="RU000644"/>
    </source>
</evidence>
<dbReference type="CDD" id="cd03702">
    <property type="entry name" value="IF2_mtIF2_II"/>
    <property type="match status" value="1"/>
</dbReference>
<dbReference type="FunFam" id="2.40.30.10:FF:000054">
    <property type="entry name" value="Translation initiation factor IF-2"/>
    <property type="match status" value="1"/>
</dbReference>
<dbReference type="FunFam" id="3.40.50.300:FF:000019">
    <property type="entry name" value="Translation initiation factor IF-2"/>
    <property type="match status" value="1"/>
</dbReference>
<dbReference type="CDD" id="cd01887">
    <property type="entry name" value="IF2_eIF5B"/>
    <property type="match status" value="1"/>
</dbReference>
<comment type="function">
    <text evidence="7 8 9">One of the essential components for the initiation of protein synthesis. Protects formylmethionyl-tRNA from spontaneous hydrolysis and promotes its binding to the 30S ribosomal subunits. Also involved in the hydrolysis of GTP during the formation of the 70S ribosomal complex.</text>
</comment>
<keyword evidence="8" id="KW-0963">Cytoplasm</keyword>
<feature type="region of interest" description="G-domain" evidence="8">
    <location>
        <begin position="191"/>
        <end position="339"/>
    </location>
</feature>
<dbReference type="InterPro" id="IPR009000">
    <property type="entry name" value="Transl_B-barrel_sf"/>
</dbReference>
<dbReference type="PROSITE" id="PS01176">
    <property type="entry name" value="IF2"/>
    <property type="match status" value="1"/>
</dbReference>